<evidence type="ECO:0000313" key="1">
    <source>
        <dbReference type="EMBL" id="RXI04684.1"/>
    </source>
</evidence>
<reference evidence="1 2" key="1">
    <citation type="submission" date="2018-10" db="EMBL/GenBank/DDBJ databases">
        <title>A high-quality apple genome assembly.</title>
        <authorList>
            <person name="Hu J."/>
        </authorList>
    </citation>
    <scope>NUCLEOTIDE SEQUENCE [LARGE SCALE GENOMIC DNA]</scope>
    <source>
        <strain evidence="2">cv. HFTH1</strain>
        <tissue evidence="1">Young leaf</tissue>
    </source>
</reference>
<organism evidence="1 2">
    <name type="scientific">Malus domestica</name>
    <name type="common">Apple</name>
    <name type="synonym">Pyrus malus</name>
    <dbReference type="NCBI Taxonomy" id="3750"/>
    <lineage>
        <taxon>Eukaryota</taxon>
        <taxon>Viridiplantae</taxon>
        <taxon>Streptophyta</taxon>
        <taxon>Embryophyta</taxon>
        <taxon>Tracheophyta</taxon>
        <taxon>Spermatophyta</taxon>
        <taxon>Magnoliopsida</taxon>
        <taxon>eudicotyledons</taxon>
        <taxon>Gunneridae</taxon>
        <taxon>Pentapetalae</taxon>
        <taxon>rosids</taxon>
        <taxon>fabids</taxon>
        <taxon>Rosales</taxon>
        <taxon>Rosaceae</taxon>
        <taxon>Amygdaloideae</taxon>
        <taxon>Maleae</taxon>
        <taxon>Malus</taxon>
    </lineage>
</organism>
<gene>
    <name evidence="1" type="ORF">DVH24_038958</name>
</gene>
<evidence type="ECO:0000313" key="2">
    <source>
        <dbReference type="Proteomes" id="UP000290289"/>
    </source>
</evidence>
<dbReference type="EMBL" id="RDQH01000329">
    <property type="protein sequence ID" value="RXI04684.1"/>
    <property type="molecule type" value="Genomic_DNA"/>
</dbReference>
<dbReference type="AlphaFoldDB" id="A0A498KE67"/>
<proteinExistence type="predicted"/>
<accession>A0A498KE67</accession>
<keyword evidence="2" id="KW-1185">Reference proteome</keyword>
<comment type="caution">
    <text evidence="1">The sequence shown here is derived from an EMBL/GenBank/DDBJ whole genome shotgun (WGS) entry which is preliminary data.</text>
</comment>
<protein>
    <submittedName>
        <fullName evidence="1">Uncharacterized protein</fullName>
    </submittedName>
</protein>
<name>A0A498KE67_MALDO</name>
<dbReference type="Proteomes" id="UP000290289">
    <property type="component" value="Chromosome 3"/>
</dbReference>
<sequence length="170" mass="18733">MASLRGASLGEAGQRLDERSRLHRSTILSALGLGHALTVLFLRTHTRTSQWVTHDGECSRPNLLNFGVPIEPEASEFSKSLVLYGCGHHDIVRFGPWPHPHGFVSGNSDENFLVGHSSWYYSCPNSLNFGVSMEPEASEFPKGLVLYGGGHVHIRHITHSPLVDMGCYIN</sequence>